<evidence type="ECO:0000256" key="10">
    <source>
        <dbReference type="RuleBase" id="RU361274"/>
    </source>
</evidence>
<keyword evidence="6" id="KW-0862">Zinc</keyword>
<comment type="catalytic activity">
    <reaction evidence="1">
        <text>inosine + phosphate = alpha-D-ribose 1-phosphate + hypoxanthine</text>
        <dbReference type="Rhea" id="RHEA:27646"/>
        <dbReference type="ChEBI" id="CHEBI:17368"/>
        <dbReference type="ChEBI" id="CHEBI:17596"/>
        <dbReference type="ChEBI" id="CHEBI:43474"/>
        <dbReference type="ChEBI" id="CHEBI:57720"/>
        <dbReference type="EC" id="2.4.2.1"/>
    </reaction>
    <physiologicalReaction direction="left-to-right" evidence="1">
        <dbReference type="Rhea" id="RHEA:27647"/>
    </physiologicalReaction>
</comment>
<dbReference type="GO" id="GO:0016787">
    <property type="term" value="F:hydrolase activity"/>
    <property type="evidence" value="ECO:0007669"/>
    <property type="project" value="UniProtKB-KW"/>
</dbReference>
<comment type="catalytic activity">
    <reaction evidence="7">
        <text>adenosine + H2O + H(+) = inosine + NH4(+)</text>
        <dbReference type="Rhea" id="RHEA:24408"/>
        <dbReference type="ChEBI" id="CHEBI:15377"/>
        <dbReference type="ChEBI" id="CHEBI:15378"/>
        <dbReference type="ChEBI" id="CHEBI:16335"/>
        <dbReference type="ChEBI" id="CHEBI:17596"/>
        <dbReference type="ChEBI" id="CHEBI:28938"/>
        <dbReference type="EC" id="3.5.4.4"/>
    </reaction>
    <physiologicalReaction direction="left-to-right" evidence="7">
        <dbReference type="Rhea" id="RHEA:24409"/>
    </physiologicalReaction>
</comment>
<sequence>MITVSALNDVARVRHAFFTRNGGVSTGLYASLNCGYGSGDAPENVTRNRALAMETMEQPASALVTVSQQHTAEVVTVRTAWEPAAGPVADAMVTDVPGIALGILTADCVPVLFADAEKPIIGAAHAGWKGALGGVLEATVRAMIALGAEPARITAAVGPSISQRSYEVGPEFPRPFADEDAENEQFFAPSRRDGHFMFDLPAYVARKLARQGITEVIRTPCDTCRESDRFFSYRRAVQSGEPDYGRCLSAIVLER</sequence>
<dbReference type="InterPro" id="IPR011324">
    <property type="entry name" value="Cytotoxic_necrot_fac-like_cat"/>
</dbReference>
<proteinExistence type="inferred from homology"/>
<keyword evidence="4" id="KW-0479">Metal-binding</keyword>
<dbReference type="InterPro" id="IPR038371">
    <property type="entry name" value="Cu_polyphenol_OxRdtase_sf"/>
</dbReference>
<evidence type="ECO:0000256" key="2">
    <source>
        <dbReference type="ARBA" id="ARBA00007353"/>
    </source>
</evidence>
<dbReference type="AlphaFoldDB" id="A0A212JWI0"/>
<dbReference type="NCBIfam" id="TIGR00726">
    <property type="entry name" value="peptidoglycan editing factor PgeF"/>
    <property type="match status" value="1"/>
</dbReference>
<dbReference type="Pfam" id="PF02578">
    <property type="entry name" value="Cu-oxidase_4"/>
    <property type="match status" value="1"/>
</dbReference>
<dbReference type="GO" id="GO:0017061">
    <property type="term" value="F:S-methyl-5-thioadenosine phosphorylase activity"/>
    <property type="evidence" value="ECO:0007669"/>
    <property type="project" value="UniProtKB-EC"/>
</dbReference>
<dbReference type="Gene3D" id="3.60.140.10">
    <property type="entry name" value="CNF1/YfiH-like putative cysteine hydrolases"/>
    <property type="match status" value="1"/>
</dbReference>
<protein>
    <recommendedName>
        <fullName evidence="10">Purine nucleoside phosphorylase</fullName>
    </recommendedName>
</protein>
<dbReference type="CDD" id="cd16833">
    <property type="entry name" value="YfiH"/>
    <property type="match status" value="1"/>
</dbReference>
<organism evidence="11">
    <name type="scientific">uncultured Alphaproteobacteria bacterium</name>
    <dbReference type="NCBI Taxonomy" id="91750"/>
    <lineage>
        <taxon>Bacteria</taxon>
        <taxon>Pseudomonadati</taxon>
        <taxon>Pseudomonadota</taxon>
        <taxon>Alphaproteobacteria</taxon>
        <taxon>environmental samples</taxon>
    </lineage>
</organism>
<gene>
    <name evidence="11" type="ORF">KL86APRO_11772</name>
</gene>
<comment type="catalytic activity">
    <reaction evidence="8">
        <text>adenosine + phosphate = alpha-D-ribose 1-phosphate + adenine</text>
        <dbReference type="Rhea" id="RHEA:27642"/>
        <dbReference type="ChEBI" id="CHEBI:16335"/>
        <dbReference type="ChEBI" id="CHEBI:16708"/>
        <dbReference type="ChEBI" id="CHEBI:43474"/>
        <dbReference type="ChEBI" id="CHEBI:57720"/>
        <dbReference type="EC" id="2.4.2.1"/>
    </reaction>
    <physiologicalReaction direction="left-to-right" evidence="8">
        <dbReference type="Rhea" id="RHEA:27643"/>
    </physiologicalReaction>
</comment>
<evidence type="ECO:0000256" key="3">
    <source>
        <dbReference type="ARBA" id="ARBA00022679"/>
    </source>
</evidence>
<evidence type="ECO:0000256" key="5">
    <source>
        <dbReference type="ARBA" id="ARBA00022801"/>
    </source>
</evidence>
<evidence type="ECO:0000256" key="6">
    <source>
        <dbReference type="ARBA" id="ARBA00022833"/>
    </source>
</evidence>
<evidence type="ECO:0000256" key="9">
    <source>
        <dbReference type="ARBA" id="ARBA00049893"/>
    </source>
</evidence>
<evidence type="ECO:0000256" key="4">
    <source>
        <dbReference type="ARBA" id="ARBA00022723"/>
    </source>
</evidence>
<comment type="similarity">
    <text evidence="2 10">Belongs to the purine nucleoside phosphorylase YfiH/LACC1 family.</text>
</comment>
<dbReference type="InterPro" id="IPR003730">
    <property type="entry name" value="Cu_polyphenol_OxRdtase"/>
</dbReference>
<comment type="catalytic activity">
    <reaction evidence="9">
        <text>S-methyl-5'-thioadenosine + phosphate = 5-(methylsulfanyl)-alpha-D-ribose 1-phosphate + adenine</text>
        <dbReference type="Rhea" id="RHEA:11852"/>
        <dbReference type="ChEBI" id="CHEBI:16708"/>
        <dbReference type="ChEBI" id="CHEBI:17509"/>
        <dbReference type="ChEBI" id="CHEBI:43474"/>
        <dbReference type="ChEBI" id="CHEBI:58533"/>
        <dbReference type="EC" id="2.4.2.28"/>
    </reaction>
    <physiologicalReaction direction="left-to-right" evidence="9">
        <dbReference type="Rhea" id="RHEA:11853"/>
    </physiologicalReaction>
</comment>
<dbReference type="SUPFAM" id="SSF64438">
    <property type="entry name" value="CNF1/YfiH-like putative cysteine hydrolases"/>
    <property type="match status" value="1"/>
</dbReference>
<name>A0A212JWI0_9PROT</name>
<dbReference type="GO" id="GO:0005507">
    <property type="term" value="F:copper ion binding"/>
    <property type="evidence" value="ECO:0007669"/>
    <property type="project" value="TreeGrafter"/>
</dbReference>
<evidence type="ECO:0000256" key="7">
    <source>
        <dbReference type="ARBA" id="ARBA00047989"/>
    </source>
</evidence>
<evidence type="ECO:0000256" key="8">
    <source>
        <dbReference type="ARBA" id="ARBA00048968"/>
    </source>
</evidence>
<accession>A0A212JWI0</accession>
<evidence type="ECO:0000256" key="1">
    <source>
        <dbReference type="ARBA" id="ARBA00000553"/>
    </source>
</evidence>
<keyword evidence="5" id="KW-0378">Hydrolase</keyword>
<keyword evidence="3" id="KW-0808">Transferase</keyword>
<dbReference type="PANTHER" id="PTHR30616">
    <property type="entry name" value="UNCHARACTERIZED PROTEIN YFIH"/>
    <property type="match status" value="1"/>
</dbReference>
<dbReference type="EMBL" id="FLUO01000001">
    <property type="protein sequence ID" value="SBW03811.1"/>
    <property type="molecule type" value="Genomic_DNA"/>
</dbReference>
<reference evidence="11" key="1">
    <citation type="submission" date="2016-04" db="EMBL/GenBank/DDBJ databases">
        <authorList>
            <person name="Evans L.H."/>
            <person name="Alamgir A."/>
            <person name="Owens N."/>
            <person name="Weber N.D."/>
            <person name="Virtaneva K."/>
            <person name="Barbian K."/>
            <person name="Babar A."/>
            <person name="Rosenke K."/>
        </authorList>
    </citation>
    <scope>NUCLEOTIDE SEQUENCE</scope>
    <source>
        <strain evidence="11">86</strain>
    </source>
</reference>
<dbReference type="PANTHER" id="PTHR30616:SF2">
    <property type="entry name" value="PURINE NUCLEOSIDE PHOSPHORYLASE LACC1"/>
    <property type="match status" value="1"/>
</dbReference>
<evidence type="ECO:0000313" key="11">
    <source>
        <dbReference type="EMBL" id="SBW03811.1"/>
    </source>
</evidence>